<dbReference type="EMBL" id="JAWJZB010000009">
    <property type="protein sequence ID" value="MDV5088800.1"/>
    <property type="molecule type" value="Genomic_DNA"/>
</dbReference>
<dbReference type="RefSeq" id="WP_295187724.1">
    <property type="nucleotide sequence ID" value="NZ_JAWJZA010000008.1"/>
</dbReference>
<comment type="caution">
    <text evidence="1">The sequence shown here is derived from an EMBL/GenBank/DDBJ whole genome shotgun (WGS) entry which is preliminary data.</text>
</comment>
<name>A0ABU3ZA41_9FIRM</name>
<proteinExistence type="predicted"/>
<accession>A0ABU3ZA41</accession>
<sequence>MINVEQPVDGILDYEKFLSMVKSLRIDGKNSIQRLWHSIVVPVTIPPKDSKGTSKTDSVSVI</sequence>
<evidence type="ECO:0000313" key="1">
    <source>
        <dbReference type="EMBL" id="MDV5088800.1"/>
    </source>
</evidence>
<gene>
    <name evidence="1" type="ORF">RVY80_08105</name>
</gene>
<keyword evidence="2" id="KW-1185">Reference proteome</keyword>
<organism evidence="1 2">
    <name type="scientific">Veillonella absiana</name>
    <dbReference type="NCBI Taxonomy" id="3079305"/>
    <lineage>
        <taxon>Bacteria</taxon>
        <taxon>Bacillati</taxon>
        <taxon>Bacillota</taxon>
        <taxon>Negativicutes</taxon>
        <taxon>Veillonellales</taxon>
        <taxon>Veillonellaceae</taxon>
        <taxon>Veillonella</taxon>
    </lineage>
</organism>
<protein>
    <submittedName>
        <fullName evidence="1">Uncharacterized protein</fullName>
    </submittedName>
</protein>
<evidence type="ECO:0000313" key="2">
    <source>
        <dbReference type="Proteomes" id="UP001272515"/>
    </source>
</evidence>
<reference evidence="1 2" key="1">
    <citation type="submission" date="2023-10" db="EMBL/GenBank/DDBJ databases">
        <title>Veillonella sp. nov., isolated from a pig farm feces dump.</title>
        <authorList>
            <person name="Chang Y.-H."/>
        </authorList>
    </citation>
    <scope>NUCLEOTIDE SEQUENCE [LARGE SCALE GENOMIC DNA]</scope>
    <source>
        <strain evidence="1 2">YH-vei2233</strain>
    </source>
</reference>
<dbReference type="Proteomes" id="UP001272515">
    <property type="component" value="Unassembled WGS sequence"/>
</dbReference>